<keyword evidence="5 9" id="KW-0274">FAD</keyword>
<dbReference type="Proteomes" id="UP000664521">
    <property type="component" value="Unassembled WGS sequence"/>
</dbReference>
<dbReference type="GO" id="GO:0006696">
    <property type="term" value="P:ergosterol biosynthetic process"/>
    <property type="evidence" value="ECO:0007669"/>
    <property type="project" value="TreeGrafter"/>
</dbReference>
<accession>A0A8H3FTH5</accession>
<keyword evidence="8" id="KW-0472">Membrane</keyword>
<comment type="subcellular location">
    <subcellularLocation>
        <location evidence="2">Mitochondrion outer membrane</location>
        <topology evidence="2">Single-pass membrane protein</topology>
    </subcellularLocation>
</comment>
<feature type="binding site" evidence="9">
    <location>
        <position position="104"/>
    </location>
    <ligand>
        <name>FAD</name>
        <dbReference type="ChEBI" id="CHEBI:57692"/>
    </ligand>
</feature>
<dbReference type="InterPro" id="IPR001433">
    <property type="entry name" value="OxRdtase_FAD/NAD-bd"/>
</dbReference>
<sequence>MQRLIARRTFVAASAGLGITAYATSSFYLRKPELLDDGAPKRTFTGQIGFQKLTLESVEQVNHNVKRLRFSLPERDAVSGLTLNSALLSYSWPSGALIPVLRPYSPISTPSTVGHVDLLVKHYPSGKASSHIHSLAPGDQLSFRGPLVHFAWTPNAFKNIALIAGGAGITPCFQLIKGILEDPKDKTAITLIVGNRSPGDVLLKEELAKLERESGRRLRVVHTIGEGDGSDEQGGKKEGLRSGRITKELLGEVLSKEKLARDGKIFVCGPPGMEEAVAGKNGFFGWGKTGGILGELGYGNEVVHKF</sequence>
<dbReference type="OrthoDB" id="432685at2759"/>
<dbReference type="InterPro" id="IPR008333">
    <property type="entry name" value="Cbr1-like_FAD-bd_dom"/>
</dbReference>
<comment type="catalytic activity">
    <reaction evidence="10">
        <text>2 Fe(III)-[cytochrome b5] + NADH = 2 Fe(II)-[cytochrome b5] + NAD(+) + H(+)</text>
        <dbReference type="Rhea" id="RHEA:46680"/>
        <dbReference type="Rhea" id="RHEA-COMP:10438"/>
        <dbReference type="Rhea" id="RHEA-COMP:10439"/>
        <dbReference type="ChEBI" id="CHEBI:15378"/>
        <dbReference type="ChEBI" id="CHEBI:29033"/>
        <dbReference type="ChEBI" id="CHEBI:29034"/>
        <dbReference type="ChEBI" id="CHEBI:57540"/>
        <dbReference type="ChEBI" id="CHEBI:57945"/>
        <dbReference type="EC" id="1.6.2.2"/>
    </reaction>
</comment>
<feature type="binding site" evidence="9">
    <location>
        <position position="170"/>
    </location>
    <ligand>
        <name>FAD</name>
        <dbReference type="ChEBI" id="CHEBI:57692"/>
    </ligand>
</feature>
<dbReference type="SUPFAM" id="SSF63380">
    <property type="entry name" value="Riboflavin synthase domain-like"/>
    <property type="match status" value="1"/>
</dbReference>
<evidence type="ECO:0000256" key="5">
    <source>
        <dbReference type="ARBA" id="ARBA00022827"/>
    </source>
</evidence>
<evidence type="ECO:0000256" key="4">
    <source>
        <dbReference type="ARBA" id="ARBA00022630"/>
    </source>
</evidence>
<dbReference type="InterPro" id="IPR017927">
    <property type="entry name" value="FAD-bd_FR_type"/>
</dbReference>
<comment type="caution">
    <text evidence="12">The sequence shown here is derived from an EMBL/GenBank/DDBJ whole genome shotgun (WGS) entry which is preliminary data.</text>
</comment>
<name>A0A8H3FTH5_9LECA</name>
<evidence type="ECO:0000313" key="12">
    <source>
        <dbReference type="EMBL" id="CAF9928802.1"/>
    </source>
</evidence>
<comment type="cofactor">
    <cofactor evidence="1 9 10">
        <name>FAD</name>
        <dbReference type="ChEBI" id="CHEBI:57692"/>
    </cofactor>
</comment>
<evidence type="ECO:0000313" key="13">
    <source>
        <dbReference type="Proteomes" id="UP000664521"/>
    </source>
</evidence>
<evidence type="ECO:0000256" key="2">
    <source>
        <dbReference type="ARBA" id="ARBA00004572"/>
    </source>
</evidence>
<dbReference type="GO" id="GO:0005741">
    <property type="term" value="C:mitochondrial outer membrane"/>
    <property type="evidence" value="ECO:0007669"/>
    <property type="project" value="UniProtKB-SubCell"/>
</dbReference>
<dbReference type="EC" id="1.6.2.2" evidence="10"/>
<feature type="binding site" evidence="9">
    <location>
        <position position="103"/>
    </location>
    <ligand>
        <name>FAD</name>
        <dbReference type="ChEBI" id="CHEBI:57692"/>
    </ligand>
</feature>
<dbReference type="AlphaFoldDB" id="A0A8H3FTH5"/>
<dbReference type="InterPro" id="IPR001834">
    <property type="entry name" value="CBR-like"/>
</dbReference>
<evidence type="ECO:0000259" key="11">
    <source>
        <dbReference type="PROSITE" id="PS51384"/>
    </source>
</evidence>
<reference evidence="12" key="1">
    <citation type="submission" date="2021-03" db="EMBL/GenBank/DDBJ databases">
        <authorList>
            <person name="Tagirdzhanova G."/>
        </authorList>
    </citation>
    <scope>NUCLEOTIDE SEQUENCE</scope>
</reference>
<evidence type="ECO:0000256" key="3">
    <source>
        <dbReference type="ARBA" id="ARBA00006105"/>
    </source>
</evidence>
<keyword evidence="6 10" id="KW-0560">Oxidoreductase</keyword>
<dbReference type="InterPro" id="IPR039261">
    <property type="entry name" value="FNR_nucleotide-bd"/>
</dbReference>
<comment type="similarity">
    <text evidence="3 10">Belongs to the flavoprotein pyridine nucleotide cytochrome reductase family.</text>
</comment>
<dbReference type="Gene3D" id="3.40.50.80">
    <property type="entry name" value="Nucleotide-binding domain of ferredoxin-NADP reductase (FNR) module"/>
    <property type="match status" value="1"/>
</dbReference>
<dbReference type="Pfam" id="PF00970">
    <property type="entry name" value="FAD_binding_6"/>
    <property type="match status" value="1"/>
</dbReference>
<dbReference type="InterPro" id="IPR017938">
    <property type="entry name" value="Riboflavin_synthase-like_b-brl"/>
</dbReference>
<proteinExistence type="inferred from homology"/>
<dbReference type="CDD" id="cd06183">
    <property type="entry name" value="cyt_b5_reduct_like"/>
    <property type="match status" value="1"/>
</dbReference>
<dbReference type="GO" id="GO:0090524">
    <property type="term" value="F:cytochrome-b5 reductase activity, acting on NADH"/>
    <property type="evidence" value="ECO:0007669"/>
    <property type="project" value="UniProtKB-EC"/>
</dbReference>
<dbReference type="InterPro" id="IPR001709">
    <property type="entry name" value="Flavoprot_Pyr_Nucl_cyt_Rdtase"/>
</dbReference>
<feature type="binding site" evidence="9">
    <location>
        <position position="129"/>
    </location>
    <ligand>
        <name>FAD</name>
        <dbReference type="ChEBI" id="CHEBI:57692"/>
    </ligand>
</feature>
<keyword evidence="4 9" id="KW-0285">Flavoprotein</keyword>
<dbReference type="PRINTS" id="PR00406">
    <property type="entry name" value="CYTB5RDTASE"/>
</dbReference>
<evidence type="ECO:0000256" key="9">
    <source>
        <dbReference type="PIRSR" id="PIRSR601834-1"/>
    </source>
</evidence>
<feature type="binding site" evidence="9">
    <location>
        <position position="119"/>
    </location>
    <ligand>
        <name>FAD</name>
        <dbReference type="ChEBI" id="CHEBI:57692"/>
    </ligand>
</feature>
<feature type="binding site" evidence="9">
    <location>
        <position position="102"/>
    </location>
    <ligand>
        <name>FAD</name>
        <dbReference type="ChEBI" id="CHEBI:57692"/>
    </ligand>
</feature>
<feature type="binding site" evidence="9">
    <location>
        <position position="121"/>
    </location>
    <ligand>
        <name>FAD</name>
        <dbReference type="ChEBI" id="CHEBI:57692"/>
    </ligand>
</feature>
<dbReference type="Gene3D" id="2.40.30.10">
    <property type="entry name" value="Translation factors"/>
    <property type="match status" value="1"/>
</dbReference>
<dbReference type="SUPFAM" id="SSF52343">
    <property type="entry name" value="Ferredoxin reductase-like, C-terminal NADP-linked domain"/>
    <property type="match status" value="1"/>
</dbReference>
<evidence type="ECO:0000256" key="10">
    <source>
        <dbReference type="RuleBase" id="RU361226"/>
    </source>
</evidence>
<dbReference type="PROSITE" id="PS51384">
    <property type="entry name" value="FAD_FR"/>
    <property type="match status" value="1"/>
</dbReference>
<keyword evidence="7 10" id="KW-0520">NAD</keyword>
<keyword evidence="13" id="KW-1185">Reference proteome</keyword>
<evidence type="ECO:0000256" key="8">
    <source>
        <dbReference type="ARBA" id="ARBA00023136"/>
    </source>
</evidence>
<dbReference type="EMBL" id="CAJPDS010000049">
    <property type="protein sequence ID" value="CAF9928802.1"/>
    <property type="molecule type" value="Genomic_DNA"/>
</dbReference>
<evidence type="ECO:0000256" key="1">
    <source>
        <dbReference type="ARBA" id="ARBA00001974"/>
    </source>
</evidence>
<feature type="binding site" evidence="9">
    <location>
        <position position="127"/>
    </location>
    <ligand>
        <name>FAD</name>
        <dbReference type="ChEBI" id="CHEBI:57692"/>
    </ligand>
</feature>
<gene>
    <name evidence="12" type="ORF">HETSPECPRED_006935</name>
</gene>
<organism evidence="12 13">
    <name type="scientific">Heterodermia speciosa</name>
    <dbReference type="NCBI Taxonomy" id="116794"/>
    <lineage>
        <taxon>Eukaryota</taxon>
        <taxon>Fungi</taxon>
        <taxon>Dikarya</taxon>
        <taxon>Ascomycota</taxon>
        <taxon>Pezizomycotina</taxon>
        <taxon>Lecanoromycetes</taxon>
        <taxon>OSLEUM clade</taxon>
        <taxon>Lecanoromycetidae</taxon>
        <taxon>Caliciales</taxon>
        <taxon>Physciaceae</taxon>
        <taxon>Heterodermia</taxon>
    </lineage>
</organism>
<dbReference type="PANTHER" id="PTHR19370:SF101">
    <property type="entry name" value="NADH-CYTOCHROME B5 REDUCTASE"/>
    <property type="match status" value="1"/>
</dbReference>
<dbReference type="PANTHER" id="PTHR19370">
    <property type="entry name" value="NADH-CYTOCHROME B5 REDUCTASE"/>
    <property type="match status" value="1"/>
</dbReference>
<protein>
    <recommendedName>
        <fullName evidence="10">NADH-cytochrome b5 reductase</fullName>
        <ecNumber evidence="10">1.6.2.2</ecNumber>
    </recommendedName>
</protein>
<evidence type="ECO:0000256" key="6">
    <source>
        <dbReference type="ARBA" id="ARBA00023002"/>
    </source>
</evidence>
<feature type="domain" description="FAD-binding FR-type" evidence="11">
    <location>
        <begin position="48"/>
        <end position="153"/>
    </location>
</feature>
<dbReference type="Pfam" id="PF00175">
    <property type="entry name" value="NAD_binding_1"/>
    <property type="match status" value="1"/>
</dbReference>
<dbReference type="PRINTS" id="PR00371">
    <property type="entry name" value="FPNCR"/>
</dbReference>
<evidence type="ECO:0000256" key="7">
    <source>
        <dbReference type="ARBA" id="ARBA00023027"/>
    </source>
</evidence>
<dbReference type="FunFam" id="3.40.50.80:FF:000009">
    <property type="entry name" value="NADH-cytochrome b5 reductase"/>
    <property type="match status" value="1"/>
</dbReference>